<dbReference type="PANTHER" id="PTHR24089">
    <property type="entry name" value="SOLUTE CARRIER FAMILY 25"/>
    <property type="match status" value="1"/>
</dbReference>
<evidence type="ECO:0000313" key="9">
    <source>
        <dbReference type="EMBL" id="KAI3863833.1"/>
    </source>
</evidence>
<dbReference type="GO" id="GO:0055085">
    <property type="term" value="P:transmembrane transport"/>
    <property type="evidence" value="ECO:0007669"/>
    <property type="project" value="InterPro"/>
</dbReference>
<dbReference type="PRINTS" id="PR00926">
    <property type="entry name" value="MITOCARRIER"/>
</dbReference>
<keyword evidence="3 6" id="KW-0812">Transmembrane</keyword>
<feature type="repeat" description="Solcar" evidence="6">
    <location>
        <begin position="41"/>
        <end position="128"/>
    </location>
</feature>
<dbReference type="Proteomes" id="UP001202328">
    <property type="component" value="Unassembled WGS sequence"/>
</dbReference>
<dbReference type="Gene3D" id="1.50.40.10">
    <property type="entry name" value="Mitochondrial carrier domain"/>
    <property type="match status" value="1"/>
</dbReference>
<dbReference type="InterPro" id="IPR002067">
    <property type="entry name" value="MCP"/>
</dbReference>
<sequence>MELENSDGRDTVKETVDLIRGRRRKVKKLVGPPLSRPPPPKRRRGNRKVSAVALGVSATAVAPLRRLEILLQVQNSTNIKYKDIIQGLKHMRRTDGFRGLFKGNGAYIAYAMSFSTISIVVAHSLARTIWRHWLQQQPGEENLKLPVLLVPGIRACTLTIAMAATYPMDMVQGRLSVQTGKSPYQYRGIYHALSTISREEGTRALYKGCLPFTIGLVVQMGMNIAVIESIRISTERVVIGRYIELKSKGINSEVHEEMAAIKKKLPYFQDFASVVSHTFAYPFNVIHRRMQMGGWKNSSSIVACDGNNKAAIEFTGMCDAFKKTIRNEGFKALYKGFVPNLLVKVLPISIVGSVVHRGLMEGLGVEVNINKP</sequence>
<dbReference type="EMBL" id="JAJJMB010014022">
    <property type="protein sequence ID" value="KAI3863833.1"/>
    <property type="molecule type" value="Genomic_DNA"/>
</dbReference>
<evidence type="ECO:0000256" key="6">
    <source>
        <dbReference type="PROSITE-ProRule" id="PRU00282"/>
    </source>
</evidence>
<dbReference type="SUPFAM" id="SSF103506">
    <property type="entry name" value="Mitochondrial carrier"/>
    <property type="match status" value="1"/>
</dbReference>
<feature type="region of interest" description="Disordered" evidence="8">
    <location>
        <begin position="27"/>
        <end position="48"/>
    </location>
</feature>
<organism evidence="9 10">
    <name type="scientific">Papaver atlanticum</name>
    <dbReference type="NCBI Taxonomy" id="357466"/>
    <lineage>
        <taxon>Eukaryota</taxon>
        <taxon>Viridiplantae</taxon>
        <taxon>Streptophyta</taxon>
        <taxon>Embryophyta</taxon>
        <taxon>Tracheophyta</taxon>
        <taxon>Spermatophyta</taxon>
        <taxon>Magnoliopsida</taxon>
        <taxon>Ranunculales</taxon>
        <taxon>Papaveraceae</taxon>
        <taxon>Papaveroideae</taxon>
        <taxon>Papaver</taxon>
    </lineage>
</organism>
<evidence type="ECO:0000256" key="4">
    <source>
        <dbReference type="ARBA" id="ARBA00022737"/>
    </source>
</evidence>
<feature type="repeat" description="Solcar" evidence="6">
    <location>
        <begin position="264"/>
        <end position="362"/>
    </location>
</feature>
<proteinExistence type="inferred from homology"/>
<gene>
    <name evidence="9" type="ORF">MKW98_031425</name>
</gene>
<feature type="repeat" description="Solcar" evidence="6">
    <location>
        <begin position="143"/>
        <end position="233"/>
    </location>
</feature>
<name>A0AAD4S522_9MAGN</name>
<evidence type="ECO:0000256" key="3">
    <source>
        <dbReference type="ARBA" id="ARBA00022692"/>
    </source>
</evidence>
<dbReference type="InterPro" id="IPR023395">
    <property type="entry name" value="MCP_dom_sf"/>
</dbReference>
<protein>
    <recommendedName>
        <fullName evidence="11">Mitochondrial carrier protein</fullName>
    </recommendedName>
</protein>
<keyword evidence="2 7" id="KW-0813">Transport</keyword>
<evidence type="ECO:0000256" key="8">
    <source>
        <dbReference type="SAM" id="MobiDB-lite"/>
    </source>
</evidence>
<evidence type="ECO:0000256" key="1">
    <source>
        <dbReference type="ARBA" id="ARBA00004141"/>
    </source>
</evidence>
<evidence type="ECO:0000256" key="2">
    <source>
        <dbReference type="ARBA" id="ARBA00022448"/>
    </source>
</evidence>
<comment type="subcellular location">
    <subcellularLocation>
        <location evidence="1">Membrane</location>
        <topology evidence="1">Multi-pass membrane protein</topology>
    </subcellularLocation>
</comment>
<keyword evidence="4" id="KW-0677">Repeat</keyword>
<comment type="caution">
    <text evidence="9">The sequence shown here is derived from an EMBL/GenBank/DDBJ whole genome shotgun (WGS) entry which is preliminary data.</text>
</comment>
<keyword evidence="5 6" id="KW-0472">Membrane</keyword>
<evidence type="ECO:0000313" key="10">
    <source>
        <dbReference type="Proteomes" id="UP001202328"/>
    </source>
</evidence>
<dbReference type="InterPro" id="IPR018108">
    <property type="entry name" value="MCP_transmembrane"/>
</dbReference>
<dbReference type="AlphaFoldDB" id="A0AAD4S522"/>
<evidence type="ECO:0000256" key="7">
    <source>
        <dbReference type="RuleBase" id="RU000488"/>
    </source>
</evidence>
<dbReference type="PROSITE" id="PS50920">
    <property type="entry name" value="SOLCAR"/>
    <property type="match status" value="3"/>
</dbReference>
<comment type="similarity">
    <text evidence="7">Belongs to the mitochondrial carrier (TC 2.A.29) family.</text>
</comment>
<reference evidence="9" key="1">
    <citation type="submission" date="2022-04" db="EMBL/GenBank/DDBJ databases">
        <title>A functionally conserved STORR gene fusion in Papaver species that diverged 16.8 million years ago.</title>
        <authorList>
            <person name="Catania T."/>
        </authorList>
    </citation>
    <scope>NUCLEOTIDE SEQUENCE</scope>
    <source>
        <strain evidence="9">S-188037</strain>
    </source>
</reference>
<evidence type="ECO:0008006" key="11">
    <source>
        <dbReference type="Google" id="ProtNLM"/>
    </source>
</evidence>
<dbReference type="GO" id="GO:0016020">
    <property type="term" value="C:membrane"/>
    <property type="evidence" value="ECO:0007669"/>
    <property type="project" value="UniProtKB-SubCell"/>
</dbReference>
<dbReference type="Pfam" id="PF00153">
    <property type="entry name" value="Mito_carr"/>
    <property type="match status" value="3"/>
</dbReference>
<accession>A0AAD4S522</accession>
<evidence type="ECO:0000256" key="5">
    <source>
        <dbReference type="ARBA" id="ARBA00023136"/>
    </source>
</evidence>
<keyword evidence="10" id="KW-1185">Reference proteome</keyword>